<keyword evidence="1" id="KW-0812">Transmembrane</keyword>
<evidence type="ECO:0000313" key="2">
    <source>
        <dbReference type="EMBL" id="KRZ46491.1"/>
    </source>
</evidence>
<evidence type="ECO:0000313" key="3">
    <source>
        <dbReference type="Proteomes" id="UP000054721"/>
    </source>
</evidence>
<keyword evidence="1" id="KW-1133">Transmembrane helix</keyword>
<gene>
    <name evidence="2" type="ORF">T02_3357</name>
</gene>
<keyword evidence="1" id="KW-0472">Membrane</keyword>
<evidence type="ECO:0000256" key="1">
    <source>
        <dbReference type="SAM" id="Phobius"/>
    </source>
</evidence>
<dbReference type="AlphaFoldDB" id="A0A0V1KGV1"/>
<name>A0A0V1KGV1_9BILA</name>
<reference evidence="2 3" key="1">
    <citation type="submission" date="2015-05" db="EMBL/GenBank/DDBJ databases">
        <title>Evolution of Trichinella species and genotypes.</title>
        <authorList>
            <person name="Korhonen P.K."/>
            <person name="Edoardo P."/>
            <person name="Giuseppe L.R."/>
            <person name="Gasser R.B."/>
        </authorList>
    </citation>
    <scope>NUCLEOTIDE SEQUENCE [LARGE SCALE GENOMIC DNA]</scope>
    <source>
        <strain evidence="2">ISS10</strain>
    </source>
</reference>
<keyword evidence="3" id="KW-1185">Reference proteome</keyword>
<proteinExistence type="predicted"/>
<comment type="caution">
    <text evidence="2">The sequence shown here is derived from an EMBL/GenBank/DDBJ whole genome shotgun (WGS) entry which is preliminary data.</text>
</comment>
<accession>A0A0V1KGV1</accession>
<protein>
    <submittedName>
        <fullName evidence="2">Uncharacterized protein</fullName>
    </submittedName>
</protein>
<organism evidence="2 3">
    <name type="scientific">Trichinella nativa</name>
    <dbReference type="NCBI Taxonomy" id="6335"/>
    <lineage>
        <taxon>Eukaryota</taxon>
        <taxon>Metazoa</taxon>
        <taxon>Ecdysozoa</taxon>
        <taxon>Nematoda</taxon>
        <taxon>Enoplea</taxon>
        <taxon>Dorylaimia</taxon>
        <taxon>Trichinellida</taxon>
        <taxon>Trichinellidae</taxon>
        <taxon>Trichinella</taxon>
    </lineage>
</organism>
<sequence length="42" mass="5003">MKYPHWSSFLSFMCFANYILVILSFWANIHISDDILLIHPFA</sequence>
<dbReference type="EMBL" id="JYDW01003154">
    <property type="protein sequence ID" value="KRZ46491.1"/>
    <property type="molecule type" value="Genomic_DNA"/>
</dbReference>
<feature type="transmembrane region" description="Helical" evidence="1">
    <location>
        <begin position="6"/>
        <end position="27"/>
    </location>
</feature>
<dbReference type="Proteomes" id="UP000054721">
    <property type="component" value="Unassembled WGS sequence"/>
</dbReference>